<dbReference type="Proteomes" id="UP000283509">
    <property type="component" value="Unassembled WGS sequence"/>
</dbReference>
<reference evidence="2 3" key="2">
    <citation type="submission" date="2019-01" db="EMBL/GenBank/DDBJ databases">
        <title>The decoding of complex shrimp genome reveals the adaptation for benthos swimmer, frequently molting mechanism and breeding impact on genome.</title>
        <authorList>
            <person name="Sun Y."/>
            <person name="Gao Y."/>
            <person name="Yu Y."/>
        </authorList>
    </citation>
    <scope>NUCLEOTIDE SEQUENCE [LARGE SCALE GENOMIC DNA]</scope>
    <source>
        <tissue evidence="2">Muscle</tissue>
    </source>
</reference>
<dbReference type="EMBL" id="QCYY01000755">
    <property type="protein sequence ID" value="ROT82964.1"/>
    <property type="molecule type" value="Genomic_DNA"/>
</dbReference>
<dbReference type="PANTHER" id="PTHR11781:SF22">
    <property type="entry name" value="TYPE I IODOTHYRONINE DEIODINASE"/>
    <property type="match status" value="1"/>
</dbReference>
<organism evidence="2 3">
    <name type="scientific">Penaeus vannamei</name>
    <name type="common">Whiteleg shrimp</name>
    <name type="synonym">Litopenaeus vannamei</name>
    <dbReference type="NCBI Taxonomy" id="6689"/>
    <lineage>
        <taxon>Eukaryota</taxon>
        <taxon>Metazoa</taxon>
        <taxon>Ecdysozoa</taxon>
        <taxon>Arthropoda</taxon>
        <taxon>Crustacea</taxon>
        <taxon>Multicrustacea</taxon>
        <taxon>Malacostraca</taxon>
        <taxon>Eumalacostraca</taxon>
        <taxon>Eucarida</taxon>
        <taxon>Decapoda</taxon>
        <taxon>Dendrobranchiata</taxon>
        <taxon>Penaeoidea</taxon>
        <taxon>Penaeidae</taxon>
        <taxon>Penaeus</taxon>
    </lineage>
</organism>
<dbReference type="PANTHER" id="PTHR11781">
    <property type="entry name" value="IODOTHYRONINE DEIODINASE"/>
    <property type="match status" value="1"/>
</dbReference>
<reference evidence="2 3" key="1">
    <citation type="submission" date="2018-04" db="EMBL/GenBank/DDBJ databases">
        <authorList>
            <person name="Zhang X."/>
            <person name="Yuan J."/>
            <person name="Li F."/>
            <person name="Xiang J."/>
        </authorList>
    </citation>
    <scope>NUCLEOTIDE SEQUENCE [LARGE SCALE GENOMIC DNA]</scope>
    <source>
        <tissue evidence="2">Muscle</tissue>
    </source>
</reference>
<comment type="caution">
    <text evidence="2">The sequence shown here is derived from an EMBL/GenBank/DDBJ whole genome shotgun (WGS) entry which is preliminary data.</text>
</comment>
<dbReference type="AlphaFoldDB" id="A0A3R7MHU6"/>
<keyword evidence="1" id="KW-0893">Thyroid hormones biosynthesis</keyword>
<sequence>MANLEKFRKITAEYSSAADFILIYISEAHPTDGWAIEGNVFQVANHKNMEERKAAAKQMLQMEPQDCPVFLDKLDNAANRRFAALPERLYIVNRGTVVYKGGQGPFDYSLEEVEDWLKTHQERTE</sequence>
<evidence type="ECO:0000313" key="2">
    <source>
        <dbReference type="EMBL" id="ROT82964.1"/>
    </source>
</evidence>
<proteinExistence type="inferred from homology"/>
<dbReference type="OrthoDB" id="428577at2759"/>
<protein>
    <recommendedName>
        <fullName evidence="1">Iodothyronine deiodinase</fullName>
    </recommendedName>
</protein>
<name>A0A3R7MHU6_PENVA</name>
<evidence type="ECO:0000313" key="3">
    <source>
        <dbReference type="Proteomes" id="UP000283509"/>
    </source>
</evidence>
<dbReference type="Pfam" id="PF00837">
    <property type="entry name" value="T4_deiodinase"/>
    <property type="match status" value="1"/>
</dbReference>
<dbReference type="GO" id="GO:0004800">
    <property type="term" value="F:thyroxine 5'-deiodinase activity"/>
    <property type="evidence" value="ECO:0007669"/>
    <property type="project" value="InterPro"/>
</dbReference>
<dbReference type="Gene3D" id="3.40.30.10">
    <property type="entry name" value="Glutaredoxin"/>
    <property type="match status" value="1"/>
</dbReference>
<gene>
    <name evidence="2" type="ORF">C7M84_023865</name>
</gene>
<keyword evidence="1" id="KW-0712">Selenocysteine</keyword>
<dbReference type="InterPro" id="IPR000643">
    <property type="entry name" value="Iodothyronine_deiodinase"/>
</dbReference>
<accession>A0A3R7MHU6</accession>
<dbReference type="GO" id="GO:0042446">
    <property type="term" value="P:hormone biosynthetic process"/>
    <property type="evidence" value="ECO:0007669"/>
    <property type="project" value="UniProtKB-KW"/>
</dbReference>
<dbReference type="STRING" id="6689.A0A3R7MHU6"/>
<keyword evidence="1" id="KW-0560">Oxidoreductase</keyword>
<keyword evidence="3" id="KW-1185">Reference proteome</keyword>
<comment type="function">
    <text evidence="1">Responsible for the deiodination of T4 (3,5,3',5'-tetraiodothyronine).</text>
</comment>
<comment type="similarity">
    <text evidence="1">Belongs to the iodothyronine deiodinase family.</text>
</comment>
<dbReference type="GO" id="GO:0042403">
    <property type="term" value="P:thyroid hormone metabolic process"/>
    <property type="evidence" value="ECO:0007669"/>
    <property type="project" value="TreeGrafter"/>
</dbReference>
<evidence type="ECO:0000256" key="1">
    <source>
        <dbReference type="RuleBase" id="RU000676"/>
    </source>
</evidence>